<dbReference type="GO" id="GO:0006633">
    <property type="term" value="P:fatty acid biosynthetic process"/>
    <property type="evidence" value="ECO:0007669"/>
    <property type="project" value="InterPro"/>
</dbReference>
<comment type="caution">
    <text evidence="15">The sequence shown here is derived from an EMBL/GenBank/DDBJ whole genome shotgun (WGS) entry which is preliminary data.</text>
</comment>
<dbReference type="PROSITE" id="PS00606">
    <property type="entry name" value="KS3_1"/>
    <property type="match status" value="1"/>
</dbReference>
<dbReference type="SMART" id="SM00823">
    <property type="entry name" value="PKS_PP"/>
    <property type="match status" value="2"/>
</dbReference>
<dbReference type="SUPFAM" id="SSF51735">
    <property type="entry name" value="NAD(P)-binding Rossmann-fold domains"/>
    <property type="match status" value="2"/>
</dbReference>
<feature type="active site" description="Proton acceptor; for dehydratase activity" evidence="10">
    <location>
        <position position="916"/>
    </location>
</feature>
<dbReference type="InterPro" id="IPR009081">
    <property type="entry name" value="PP-bd_ACP"/>
</dbReference>
<evidence type="ECO:0000256" key="8">
    <source>
        <dbReference type="ARBA" id="ARBA00023268"/>
    </source>
</evidence>
<dbReference type="GO" id="GO:0032259">
    <property type="term" value="P:methylation"/>
    <property type="evidence" value="ECO:0007669"/>
    <property type="project" value="UniProtKB-KW"/>
</dbReference>
<dbReference type="InterPro" id="IPR014031">
    <property type="entry name" value="Ketoacyl_synth_C"/>
</dbReference>
<dbReference type="Gene3D" id="3.40.366.10">
    <property type="entry name" value="Malonyl-Coenzyme A Acyl Carrier Protein, domain 2"/>
    <property type="match status" value="2"/>
</dbReference>
<dbReference type="GO" id="GO:0004315">
    <property type="term" value="F:3-oxoacyl-[acyl-carrier-protein] synthase activity"/>
    <property type="evidence" value="ECO:0007669"/>
    <property type="project" value="InterPro"/>
</dbReference>
<dbReference type="CDD" id="cd00833">
    <property type="entry name" value="PKS"/>
    <property type="match status" value="1"/>
</dbReference>
<dbReference type="SUPFAM" id="SSF56801">
    <property type="entry name" value="Acetyl-CoA synthetase-like"/>
    <property type="match status" value="1"/>
</dbReference>
<dbReference type="Gene3D" id="3.40.50.720">
    <property type="entry name" value="NAD(P)-binding Rossmann-like Domain"/>
    <property type="match status" value="2"/>
</dbReference>
<dbReference type="Pfam" id="PF08659">
    <property type="entry name" value="KR"/>
    <property type="match status" value="1"/>
</dbReference>
<dbReference type="Gene3D" id="3.30.559.30">
    <property type="entry name" value="Nonribosomal peptide synthetase, condensation domain"/>
    <property type="match status" value="1"/>
</dbReference>
<dbReference type="InterPro" id="IPR016035">
    <property type="entry name" value="Acyl_Trfase/lysoPLipase"/>
</dbReference>
<dbReference type="InterPro" id="IPR001227">
    <property type="entry name" value="Ac_transferase_dom_sf"/>
</dbReference>
<dbReference type="SUPFAM" id="SSF53335">
    <property type="entry name" value="S-adenosyl-L-methionine-dependent methyltransferases"/>
    <property type="match status" value="1"/>
</dbReference>
<evidence type="ECO:0000256" key="11">
    <source>
        <dbReference type="SAM" id="MobiDB-lite"/>
    </source>
</evidence>
<dbReference type="GO" id="GO:0016491">
    <property type="term" value="F:oxidoreductase activity"/>
    <property type="evidence" value="ECO:0007669"/>
    <property type="project" value="UniProtKB-KW"/>
</dbReference>
<accession>A0AAD8Q2K9</accession>
<evidence type="ECO:0000256" key="5">
    <source>
        <dbReference type="ARBA" id="ARBA00022679"/>
    </source>
</evidence>
<dbReference type="Gene3D" id="3.30.300.30">
    <property type="match status" value="1"/>
</dbReference>
<dbReference type="InterPro" id="IPR023213">
    <property type="entry name" value="CAT-like_dom_sf"/>
</dbReference>
<dbReference type="InterPro" id="IPR057326">
    <property type="entry name" value="KR_dom"/>
</dbReference>
<dbReference type="InterPro" id="IPR036736">
    <property type="entry name" value="ACP-like_sf"/>
</dbReference>
<dbReference type="Gene3D" id="3.40.50.150">
    <property type="entry name" value="Vaccinia Virus protein VP39"/>
    <property type="match status" value="1"/>
</dbReference>
<feature type="domain" description="Carrier" evidence="12">
    <location>
        <begin position="2317"/>
        <end position="2398"/>
    </location>
</feature>
<feature type="region of interest" description="N-terminal hotdog fold" evidence="10">
    <location>
        <begin position="884"/>
        <end position="1017"/>
    </location>
</feature>
<dbReference type="Pfam" id="PF14765">
    <property type="entry name" value="PS-DH"/>
    <property type="match status" value="1"/>
</dbReference>
<dbReference type="Pfam" id="PF00668">
    <property type="entry name" value="Condensation"/>
    <property type="match status" value="1"/>
</dbReference>
<dbReference type="Gene3D" id="3.40.47.10">
    <property type="match status" value="1"/>
</dbReference>
<evidence type="ECO:0000256" key="1">
    <source>
        <dbReference type="ARBA" id="ARBA00022450"/>
    </source>
</evidence>
<dbReference type="GO" id="GO:0031177">
    <property type="term" value="F:phosphopantetheine binding"/>
    <property type="evidence" value="ECO:0007669"/>
    <property type="project" value="InterPro"/>
</dbReference>
<dbReference type="InterPro" id="IPR000873">
    <property type="entry name" value="AMP-dep_synth/lig_dom"/>
</dbReference>
<keyword evidence="5" id="KW-0808">Transferase</keyword>
<feature type="region of interest" description="Disordered" evidence="11">
    <location>
        <begin position="2403"/>
        <end position="2466"/>
    </location>
</feature>
<evidence type="ECO:0000256" key="6">
    <source>
        <dbReference type="ARBA" id="ARBA00022737"/>
    </source>
</evidence>
<evidence type="ECO:0000259" key="14">
    <source>
        <dbReference type="PROSITE" id="PS52019"/>
    </source>
</evidence>
<dbReference type="InterPro" id="IPR036291">
    <property type="entry name" value="NAD(P)-bd_dom_sf"/>
</dbReference>
<dbReference type="SMART" id="SM00822">
    <property type="entry name" value="PKS_KR"/>
    <property type="match status" value="1"/>
</dbReference>
<dbReference type="SMART" id="SM00827">
    <property type="entry name" value="PKS_AT"/>
    <property type="match status" value="1"/>
</dbReference>
<dbReference type="Proteomes" id="UP001230504">
    <property type="component" value="Unassembled WGS sequence"/>
</dbReference>
<reference evidence="15" key="1">
    <citation type="submission" date="2021-06" db="EMBL/GenBank/DDBJ databases">
        <title>Comparative genomics, transcriptomics and evolutionary studies reveal genomic signatures of adaptation to plant cell wall in hemibiotrophic fungi.</title>
        <authorList>
            <consortium name="DOE Joint Genome Institute"/>
            <person name="Baroncelli R."/>
            <person name="Diaz J.F."/>
            <person name="Benocci T."/>
            <person name="Peng M."/>
            <person name="Battaglia E."/>
            <person name="Haridas S."/>
            <person name="Andreopoulos W."/>
            <person name="Labutti K."/>
            <person name="Pangilinan J."/>
            <person name="Floch G.L."/>
            <person name="Makela M.R."/>
            <person name="Henrissat B."/>
            <person name="Grigoriev I.V."/>
            <person name="Crouch J.A."/>
            <person name="De Vries R.P."/>
            <person name="Sukno S.A."/>
            <person name="Thon M.R."/>
        </authorList>
    </citation>
    <scope>NUCLEOTIDE SEQUENCE</scope>
    <source>
        <strain evidence="15">CBS 125086</strain>
    </source>
</reference>
<dbReference type="InterPro" id="IPR049900">
    <property type="entry name" value="PKS_mFAS_DH"/>
</dbReference>
<feature type="domain" description="Carrier" evidence="12">
    <location>
        <begin position="3468"/>
        <end position="3548"/>
    </location>
</feature>
<dbReference type="Pfam" id="PF00109">
    <property type="entry name" value="ketoacyl-synt"/>
    <property type="match status" value="1"/>
</dbReference>
<feature type="region of interest" description="C-terminal hotdog fold" evidence="10">
    <location>
        <begin position="1032"/>
        <end position="1188"/>
    </location>
</feature>
<feature type="active site" description="Proton donor; for dehydratase activity" evidence="10">
    <location>
        <position position="1092"/>
    </location>
</feature>
<dbReference type="Gene3D" id="3.10.129.110">
    <property type="entry name" value="Polyketide synthase dehydratase"/>
    <property type="match status" value="1"/>
</dbReference>
<evidence type="ECO:0000313" key="15">
    <source>
        <dbReference type="EMBL" id="KAK1594578.1"/>
    </source>
</evidence>
<dbReference type="Gene3D" id="3.40.50.12780">
    <property type="entry name" value="N-terminal domain of ligase-like"/>
    <property type="match status" value="1"/>
</dbReference>
<dbReference type="PROSITE" id="PS52019">
    <property type="entry name" value="PKS_MFAS_DH"/>
    <property type="match status" value="1"/>
</dbReference>
<keyword evidence="3" id="KW-0436">Ligase</keyword>
<dbReference type="Pfam" id="PF00550">
    <property type="entry name" value="PP-binding"/>
    <property type="match status" value="1"/>
</dbReference>
<dbReference type="InterPro" id="IPR014030">
    <property type="entry name" value="Ketoacyl_synth_N"/>
</dbReference>
<evidence type="ECO:0000259" key="13">
    <source>
        <dbReference type="PROSITE" id="PS52004"/>
    </source>
</evidence>
<dbReference type="Pfam" id="PF07993">
    <property type="entry name" value="NAD_binding_4"/>
    <property type="match status" value="1"/>
</dbReference>
<feature type="region of interest" description="Disordered" evidence="11">
    <location>
        <begin position="3902"/>
        <end position="3925"/>
    </location>
</feature>
<keyword evidence="1" id="KW-0596">Phosphopantetheine</keyword>
<dbReference type="InterPro" id="IPR049552">
    <property type="entry name" value="PKS_DH_N"/>
</dbReference>
<keyword evidence="8" id="KW-0511">Multifunctional enzyme</keyword>
<dbReference type="FunFam" id="3.40.47.10:FF:000019">
    <property type="entry name" value="Polyketide synthase type I"/>
    <property type="match status" value="1"/>
</dbReference>
<dbReference type="SMART" id="SM00825">
    <property type="entry name" value="PKS_KS"/>
    <property type="match status" value="1"/>
</dbReference>
<dbReference type="InterPro" id="IPR013120">
    <property type="entry name" value="FAR_NAD-bd"/>
</dbReference>
<dbReference type="InterPro" id="IPR042099">
    <property type="entry name" value="ANL_N_sf"/>
</dbReference>
<dbReference type="PANTHER" id="PTHR43775:SF20">
    <property type="entry name" value="HYBRID PKS-NRPS SYNTHETASE APDA"/>
    <property type="match status" value="1"/>
</dbReference>
<dbReference type="InterPro" id="IPR049551">
    <property type="entry name" value="PKS_DH_C"/>
</dbReference>
<evidence type="ECO:0000256" key="3">
    <source>
        <dbReference type="ARBA" id="ARBA00022598"/>
    </source>
</evidence>
<dbReference type="InterPro" id="IPR020807">
    <property type="entry name" value="PKS_DH"/>
</dbReference>
<dbReference type="CDD" id="cd05930">
    <property type="entry name" value="A_NRPS"/>
    <property type="match status" value="1"/>
</dbReference>
<evidence type="ECO:0000256" key="7">
    <source>
        <dbReference type="ARBA" id="ARBA00023002"/>
    </source>
</evidence>
<keyword evidence="7" id="KW-0560">Oxidoreductase</keyword>
<dbReference type="Pfam" id="PF21089">
    <property type="entry name" value="PKS_DH_N"/>
    <property type="match status" value="1"/>
</dbReference>
<dbReference type="InterPro" id="IPR016036">
    <property type="entry name" value="Malonyl_transacylase_ACP-bd"/>
</dbReference>
<dbReference type="Gene3D" id="1.10.1200.10">
    <property type="entry name" value="ACP-like"/>
    <property type="match status" value="1"/>
</dbReference>
<protein>
    <submittedName>
        <fullName evidence="15">PKS-NRPS hybrid</fullName>
    </submittedName>
</protein>
<dbReference type="InterPro" id="IPR020806">
    <property type="entry name" value="PKS_PP-bd"/>
</dbReference>
<dbReference type="InterPro" id="IPR013217">
    <property type="entry name" value="Methyltransf_12"/>
</dbReference>
<proteinExistence type="inferred from homology"/>
<dbReference type="GO" id="GO:0009403">
    <property type="term" value="P:toxin biosynthetic process"/>
    <property type="evidence" value="ECO:0007669"/>
    <property type="project" value="UniProtKB-ARBA"/>
</dbReference>
<dbReference type="InterPro" id="IPR029063">
    <property type="entry name" value="SAM-dependent_MTases_sf"/>
</dbReference>
<dbReference type="CDD" id="cd02440">
    <property type="entry name" value="AdoMet_MTases"/>
    <property type="match status" value="1"/>
</dbReference>
<dbReference type="EMBL" id="JAHLJV010000019">
    <property type="protein sequence ID" value="KAK1594578.1"/>
    <property type="molecule type" value="Genomic_DNA"/>
</dbReference>
<dbReference type="GO" id="GO:0016874">
    <property type="term" value="F:ligase activity"/>
    <property type="evidence" value="ECO:0007669"/>
    <property type="project" value="UniProtKB-KW"/>
</dbReference>
<dbReference type="GO" id="GO:0004312">
    <property type="term" value="F:fatty acid synthase activity"/>
    <property type="evidence" value="ECO:0007669"/>
    <property type="project" value="TreeGrafter"/>
</dbReference>
<dbReference type="Pfam" id="PF00698">
    <property type="entry name" value="Acyl_transf_1"/>
    <property type="match status" value="1"/>
</dbReference>
<keyword evidence="16" id="KW-1185">Reference proteome</keyword>
<dbReference type="PANTHER" id="PTHR43775">
    <property type="entry name" value="FATTY ACID SYNTHASE"/>
    <property type="match status" value="1"/>
</dbReference>
<gene>
    <name evidence="15" type="ORF">LY79DRAFT_512235</name>
</gene>
<evidence type="ECO:0000256" key="10">
    <source>
        <dbReference type="PROSITE-ProRule" id="PRU01363"/>
    </source>
</evidence>
<evidence type="ECO:0000259" key="12">
    <source>
        <dbReference type="PROSITE" id="PS50075"/>
    </source>
</evidence>
<dbReference type="PROSITE" id="PS50075">
    <property type="entry name" value="CARRIER"/>
    <property type="match status" value="2"/>
</dbReference>
<dbReference type="SUPFAM" id="SSF47336">
    <property type="entry name" value="ACP-like"/>
    <property type="match status" value="2"/>
</dbReference>
<dbReference type="SUPFAM" id="SSF53901">
    <property type="entry name" value="Thiolase-like"/>
    <property type="match status" value="1"/>
</dbReference>
<dbReference type="RefSeq" id="XP_060415740.1">
    <property type="nucleotide sequence ID" value="XM_060554348.1"/>
</dbReference>
<keyword evidence="4" id="KW-0489">Methyltransferase</keyword>
<dbReference type="InterPro" id="IPR032821">
    <property type="entry name" value="PKS_assoc"/>
</dbReference>
<evidence type="ECO:0000256" key="9">
    <source>
        <dbReference type="ARBA" id="ARBA00029443"/>
    </source>
</evidence>
<evidence type="ECO:0000256" key="4">
    <source>
        <dbReference type="ARBA" id="ARBA00022603"/>
    </source>
</evidence>
<keyword evidence="2" id="KW-0597">Phosphoprotein</keyword>
<comment type="similarity">
    <text evidence="9">In the C-terminal section; belongs to the NRP synthetase family.</text>
</comment>
<dbReference type="Gene3D" id="3.30.70.3290">
    <property type="match status" value="1"/>
</dbReference>
<dbReference type="Pfam" id="PF00501">
    <property type="entry name" value="AMP-binding"/>
    <property type="match status" value="1"/>
</dbReference>
<dbReference type="SUPFAM" id="SSF55048">
    <property type="entry name" value="Probable ACP-binding domain of malonyl-CoA ACP transacylase"/>
    <property type="match status" value="1"/>
</dbReference>
<sequence>MEPVAIIGLAHRFPGGANTPAKLWEVLNSRRDLSGEPDPGRLNLEKFYNPNGEHHGKSNVTKSYFLKEDPRLFDTTFFNVSPLEAEAMDPQQRLLLETVYEAAESAGTPIEKLRGSRCSVFVGVMTADYETIQYRDTEDLSQYAASGTSRAILANRISYFFDLSGSSICLDTACSSSLVAMHLAVQDLRSGTAETAIVAGANLIFGPDMYISESKLRMLSPTGKCQMWDAMADGYARGEGVAALLLKPLSKALRDNDPVQAVIRHSGVNSDGRTPGITMPSAMAQAELTRETYRAAGLDPSKVEDRCQYFEAHGTGTQAGDPAEAKGIFESFFPAEVATDAQVSSLYVGSIKTVVGHLEGCAGLAGVIKVLLAMKHNTIPPNLHLRSLNEKIQPYRHALKVPTKPTPWPMRMNGQPKRASVNSFGFGGTNAHVILESYEPKSEFQPLADGSLSREHFTLPIVVSAHSQTSLLENIRQLATYIHETPTVSLDDLAWSLWERRSRLGFRKSFHATSRTELLVTLEKAIADSAGAQPSLGTPAAALVSPTEGLGVLGIFTGQGAQWPGMGKDLLTHSPVFRAAIEDAVVGHSSGEIAALYAAGILSLSDAIRVAFYRGLYANLAGKGSMMAVGISGKAAEDFCREETFKGRICLAAKNSPSSVTISGDVDAIQEAKEVFDSRKIFARLLKTDKAYHSPRMEACSEAYLTALRECGISPLQTTKKCVWISSVDGTADRYWERNLNDLSGPYWIDNMVKPVLFSDAVTTALTNGGPFDVAIEVGPHPALKGPVNQIVRPHLGKQLPYCGSMNRDEDCVVSMMQLQGFLWSHFNGNALALDGYERCWHDVVPTHKIVDGLPPYSWDHDAPIWRESRISSNYRLRSSENESILLGRRCPDDSDWEPRWRNFLSLKELPWLRGHSYQGEVLFPMVGYVVMMLEVAQLLSSGKPMVLIEIKDLNLERPVKVEEGPRLVEILSSARVTHKDEMKIEAEFSSYVCSDASTGKVDQTCRGSISVSFGGIDNDIFPPRADPLATTVPPVEVERFYNSLREIRLEYGDLFKRLNSLRRVDGIATATASWFVDEIEFGNLYHPAMMDNALQPVFAAFNAPTAERLWTAYLPQSLERITVDPRHRLVPSSGGQIEILIDAFSTELSATKIGGDVSVYSPHSDSKTPFLQIEGMTLAALRRPDASNDRILFAETKWEADLLGGAEFETDYNPPQDVAVEESERVALFFCRKLLAEASEVGAENLKAHEKMMFEQLTTLANTVEKGSHSHWAKDTRETIDAILERNRDQVDFELLRMVGDEAGSVFRNEKQMVHVLFADDKLSHFYRKGLGLRNTQRQVAAYMSAISHRYPKANILELGAGTGATTSAVFDTIGDRFGSYTFTDVSFAFFPKAQKLFANHLHKMSFKRLDIGTPFDEQGFDVPSYDVVIAANVLHVSDDIEAVLRRVRGLLKPGGFLVVVEPTSDDLRIQVIMGGLEGWWLARDNCRRFGPVASIETWDEKLRNVGFTGVEKFKNDQKEDHLHTFTTFVSQATDRTIDALREPLENSHMVPGFVPFTLVGGSTFPMSKLVRSARDKLRALGNDVVHFPDFRSVQSANVPASSMVLCLSEMDQPTFKSEVDDAVLSGFQSIIQKARGVLIFTRNAATSNPYSNMLVGLCRGLRAEKPRLGRFIQIMDIDGDTKLDANTVLQYFLQLVMAATQDTGSDERLWSLETELCLKKNELFVPRIKEYQDANERTNSARRRIAKDVTSETHIIEVTQAEKSIAVRAGFKLVQDRPGLDPVENAFSCLTPINLLPFEAPQYLCVGTRQGSSEAVIALSPENSSVFQVSGDRVLSASVAPHAVALLSAVLAAQAWLRSVPRGYAIWLHGVSDMERSVLEFEAKKNGVTVFASSPNDATRDGFIPPRAPTRMLKALVPRKAAAIVFGDSVSDEEASEVLSRVSLFLLVRKPSGGRFWHCPATQPERPISQLLETAYASTIELNGLSKDQTDIVKIGDLGRIAVNASTTVIDWRQAQSVPIRADLQPIKPEQLFKFDKTYFMVGLTGDVGVSICRWMIKHGVRYAVLASRNPKVSQTWIDSMARLGAKVLVMAMDVTDPGSIKKAVDEIARTMPPIAGVCNGSMVLSDKLFMQMDTESLHTALRPKVNGSLHLDRAFSGQDLDFFIMLSSTGSVIGTPGQSNYHMANMFMAGLAADRRRRGLAGSVIDVGMISDVGYVTRQDPNVVKKLQAMCVHALCETEVHVMFAEGILAGRPDSDSRSELIAGLAISDNEVERPFWSDEPRFGFYVTEKRDSATEKVGPSALEDLRAGLHSAADEETVFAKIREAFAQRLESLLQLPQDGAKMNLPLVSLGLDSLLAMEVQTWFQKVVGAEVSVLDILGGASGDSLCQAAAAPIFANKRSSPAKMEEAPKTDTQPDLKTTQPSAPVPEVDGPPMPDTPDGSHPVPTPMTADGSEWGDEQTGGLYSERNNIQSVVQRRAQMSFAQARLWFLQGFLEDPTTYNETCVYELRGALDIDRLRNAFRQVTWHHEILRTYFYTDSSTGLPMQAVTATSACLFKFVDGATDASTAQEFQNMKARKWNLEEGVCLGLVVLRHAKNRHTLILSSHHITIDGVTWILLLRDLARAYEGKPLPTVPQYVDFAVKQRSMVEQGACYEETQFWRNELAGLPDVIPVFPMSHTKSRKATNQYATTVVDTVLPKELVSMIKQTSSRLHVTPFHFHFAVLASMVARLSQVNDFCIGTVDTGRLGTEFSQTAGCFINIVPVRVNVGEADCFEAFCKKASSKILASLRNSAIPLDALLDELHVPRTTRHSPIFQVIINYRLGVLGLDSIGDAAVTYVQSQSSGNPYDLGVNITDTPDGTCLLHVAVQDALYSKEAARTILECYRCLLESACAAPQAEVAELPMYKSSAPKPIGERDGQGLTGRGRRFTVGSNETISQKIDRIAQSHPDLIAIKDGERAYTYRDMMQRVDSIAASLGAAGVPRGTAPSYCLLIEPSADYVFAYLAVLKLGAVVVSLDTTNHRERIALVVSDGKPRAIIHCKATTDLAQWLGQSQRGVSVMDISSIQVREDQHEVRNLSDPQAPAVLFYTSGTTGVPKGAIIRHGNYTNLIEAASRRLQVRPQKEVVLQQTGVGFDLCVFEIFTALSNAGSLVMASSDQRRDPSAIASLIKNEKVTFMAGTPVEFKTIFQHAAETLKTCTDFRTAVVGGEIFTTQLAAQFKQAMPPGARVFNVYGTTECCVFSTVESVDYLTDGVAVTTGTALDNVSIYVVDDEMNPVPNGCAGEVCIGGASVAQGYLDRPELTARAFVADPFATAEDRRNGWSTMYRTGDSGYLKADGSLVVLGRINGDSQVKIRGMRIELEDVASNILKTSNGKLSEAVVTVRGNEKTLVAFAVIAAGARGKEGIHEHLRSLPASLPLPEYMRPSVIIPVEQLPMTHNGKLDRVALSKIPIPAQTEESRRETPLTSLERDLSRVWEKVLPDTISRPADILPSSDFFQLGGNSLLLVKLKKEVQKRWGVSVPVLQLFEGSTLRSMAATIRGAKEAQNEGIDWEFWDEQTRFDVGVATDVLDTTTPSHVVPEKDRTVILTGGGGKGLGSWLLRLLLDDSSVGKVHCVAIGEEQVAQLPSSEKLVVHVGSLAEPGFGLSGETQQALQRDADIIIHAGAEGSCLNNYDSIRAQNVESTKFLARLALAKKVPFHYISSPRVVLFSGHNAYHERLISAHYPPADLGREGFTSTKWASEAFLEKCAAATGLPVSIHRAGYLMSEDADEMDAVNMIHKYSAVLKAVPSLAAFSGFLDMCKLPTTAEAVLESLKGDDAAVGVSYGAIRIIHHTDGNVVPVREFREYMEARFGHPFASLGMVEWAAKAEEKGMSPVLAAFLEAVAERSGEARYPKLLRGSGQEDSANTDPVSKALLRLT</sequence>
<dbReference type="PROSITE" id="PS00455">
    <property type="entry name" value="AMP_BINDING"/>
    <property type="match status" value="1"/>
</dbReference>
<organism evidence="15 16">
    <name type="scientific">Colletotrichum navitas</name>
    <dbReference type="NCBI Taxonomy" id="681940"/>
    <lineage>
        <taxon>Eukaryota</taxon>
        <taxon>Fungi</taxon>
        <taxon>Dikarya</taxon>
        <taxon>Ascomycota</taxon>
        <taxon>Pezizomycotina</taxon>
        <taxon>Sordariomycetes</taxon>
        <taxon>Hypocreomycetidae</taxon>
        <taxon>Glomerellales</taxon>
        <taxon>Glomerellaceae</taxon>
        <taxon>Colletotrichum</taxon>
        <taxon>Colletotrichum graminicola species complex</taxon>
    </lineage>
</organism>
<dbReference type="InterPro" id="IPR020841">
    <property type="entry name" value="PKS_Beta-ketoAc_synthase_dom"/>
</dbReference>
<feature type="compositionally biased region" description="Basic and acidic residues" evidence="11">
    <location>
        <begin position="2408"/>
        <end position="2419"/>
    </location>
</feature>
<dbReference type="InterPro" id="IPR010071">
    <property type="entry name" value="AA_adenyl_dom"/>
</dbReference>
<dbReference type="Pfam" id="PF02801">
    <property type="entry name" value="Ketoacyl-synt_C"/>
    <property type="match status" value="1"/>
</dbReference>
<dbReference type="InterPro" id="IPR020845">
    <property type="entry name" value="AMP-binding_CS"/>
</dbReference>
<feature type="domain" description="PKS/mFAS DH" evidence="14">
    <location>
        <begin position="884"/>
        <end position="1188"/>
    </location>
</feature>
<dbReference type="InterPro" id="IPR050091">
    <property type="entry name" value="PKS_NRPS_Biosynth_Enz"/>
</dbReference>
<dbReference type="GeneID" id="85438588"/>
<dbReference type="InterPro" id="IPR042104">
    <property type="entry name" value="PKS_dehydratase_sf"/>
</dbReference>
<dbReference type="GO" id="GO:0008168">
    <property type="term" value="F:methyltransferase activity"/>
    <property type="evidence" value="ECO:0007669"/>
    <property type="project" value="UniProtKB-KW"/>
</dbReference>
<dbReference type="SUPFAM" id="SSF52777">
    <property type="entry name" value="CoA-dependent acyltransferases"/>
    <property type="match status" value="2"/>
</dbReference>
<dbReference type="SUPFAM" id="SSF52151">
    <property type="entry name" value="FabD/lysophospholipase-like"/>
    <property type="match status" value="1"/>
</dbReference>
<evidence type="ECO:0000256" key="2">
    <source>
        <dbReference type="ARBA" id="ARBA00022553"/>
    </source>
</evidence>
<dbReference type="Pfam" id="PF08242">
    <property type="entry name" value="Methyltransf_12"/>
    <property type="match status" value="1"/>
</dbReference>
<evidence type="ECO:0000313" key="16">
    <source>
        <dbReference type="Proteomes" id="UP001230504"/>
    </source>
</evidence>
<dbReference type="InterPro" id="IPR001242">
    <property type="entry name" value="Condensation_dom"/>
</dbReference>
<name>A0AAD8Q2K9_9PEZI</name>
<dbReference type="InterPro" id="IPR018201">
    <property type="entry name" value="Ketoacyl_synth_AS"/>
</dbReference>
<dbReference type="Gene3D" id="3.30.559.10">
    <property type="entry name" value="Chloramphenicol acetyltransferase-like domain"/>
    <property type="match status" value="1"/>
</dbReference>
<dbReference type="NCBIfam" id="TIGR01733">
    <property type="entry name" value="AA-adenyl-dom"/>
    <property type="match status" value="1"/>
</dbReference>
<dbReference type="InterPro" id="IPR013968">
    <property type="entry name" value="PKS_KR"/>
</dbReference>
<feature type="domain" description="Ketosynthase family 3 (KS3)" evidence="13">
    <location>
        <begin position="1"/>
        <end position="437"/>
    </location>
</feature>
<dbReference type="SMART" id="SM00826">
    <property type="entry name" value="PKS_DH"/>
    <property type="match status" value="1"/>
</dbReference>
<dbReference type="PROSITE" id="PS52004">
    <property type="entry name" value="KS3_2"/>
    <property type="match status" value="1"/>
</dbReference>
<dbReference type="Pfam" id="PF16197">
    <property type="entry name" value="KAsynt_C_assoc"/>
    <property type="match status" value="1"/>
</dbReference>
<dbReference type="InterPro" id="IPR016039">
    <property type="entry name" value="Thiolase-like"/>
</dbReference>
<keyword evidence="6" id="KW-0677">Repeat</keyword>
<dbReference type="InterPro" id="IPR045851">
    <property type="entry name" value="AMP-bd_C_sf"/>
</dbReference>
<dbReference type="InterPro" id="IPR014043">
    <property type="entry name" value="Acyl_transferase_dom"/>
</dbReference>
<dbReference type="CDD" id="cd19532">
    <property type="entry name" value="C_PKS-NRPS"/>
    <property type="match status" value="1"/>
</dbReference>